<name>A0A1D1XE78_9ARAE</name>
<feature type="region of interest" description="Disordered" evidence="1">
    <location>
        <begin position="564"/>
        <end position="598"/>
    </location>
</feature>
<evidence type="ECO:0000313" key="3">
    <source>
        <dbReference type="EMBL" id="JAT40616.1"/>
    </source>
</evidence>
<dbReference type="InterPro" id="IPR000626">
    <property type="entry name" value="Ubiquitin-like_dom"/>
</dbReference>
<feature type="non-terminal residue" evidence="3">
    <location>
        <position position="1"/>
    </location>
</feature>
<organism evidence="3">
    <name type="scientific">Anthurium amnicola</name>
    <dbReference type="NCBI Taxonomy" id="1678845"/>
    <lineage>
        <taxon>Eukaryota</taxon>
        <taxon>Viridiplantae</taxon>
        <taxon>Streptophyta</taxon>
        <taxon>Embryophyta</taxon>
        <taxon>Tracheophyta</taxon>
        <taxon>Spermatophyta</taxon>
        <taxon>Magnoliopsida</taxon>
        <taxon>Liliopsida</taxon>
        <taxon>Araceae</taxon>
        <taxon>Pothoideae</taxon>
        <taxon>Potheae</taxon>
        <taxon>Anthurium</taxon>
    </lineage>
</organism>
<dbReference type="GO" id="GO:0036503">
    <property type="term" value="P:ERAD pathway"/>
    <property type="evidence" value="ECO:0007669"/>
    <property type="project" value="TreeGrafter"/>
</dbReference>
<dbReference type="InterPro" id="IPR019956">
    <property type="entry name" value="Ubiquitin_dom"/>
</dbReference>
<dbReference type="AlphaFoldDB" id="A0A1D1XE78"/>
<evidence type="ECO:0000256" key="1">
    <source>
        <dbReference type="SAM" id="MobiDB-lite"/>
    </source>
</evidence>
<proteinExistence type="predicted"/>
<dbReference type="SUPFAM" id="SSF54236">
    <property type="entry name" value="Ubiquitin-like"/>
    <property type="match status" value="1"/>
</dbReference>
<feature type="compositionally biased region" description="Low complexity" evidence="1">
    <location>
        <begin position="233"/>
        <end position="247"/>
    </location>
</feature>
<dbReference type="Gene3D" id="3.10.20.90">
    <property type="entry name" value="Phosphatidylinositol 3-kinase Catalytic Subunit, Chain A, domain 1"/>
    <property type="match status" value="1"/>
</dbReference>
<dbReference type="GO" id="GO:0071818">
    <property type="term" value="C:BAT3 complex"/>
    <property type="evidence" value="ECO:0007669"/>
    <property type="project" value="TreeGrafter"/>
</dbReference>
<feature type="region of interest" description="Disordered" evidence="1">
    <location>
        <begin position="661"/>
        <end position="709"/>
    </location>
</feature>
<dbReference type="PRINTS" id="PR00348">
    <property type="entry name" value="UBIQUITIN"/>
</dbReference>
<feature type="region of interest" description="Disordered" evidence="1">
    <location>
        <begin position="315"/>
        <end position="334"/>
    </location>
</feature>
<feature type="region of interest" description="Disordered" evidence="1">
    <location>
        <begin position="149"/>
        <end position="176"/>
    </location>
</feature>
<dbReference type="InterPro" id="IPR029071">
    <property type="entry name" value="Ubiquitin-like_domsf"/>
</dbReference>
<accession>A0A1D1XE78</accession>
<feature type="region of interest" description="Disordered" evidence="1">
    <location>
        <begin position="38"/>
        <end position="71"/>
    </location>
</feature>
<dbReference type="GO" id="GO:0051787">
    <property type="term" value="F:misfolded protein binding"/>
    <property type="evidence" value="ECO:0007669"/>
    <property type="project" value="TreeGrafter"/>
</dbReference>
<dbReference type="FunFam" id="3.10.20.90:FF:000154">
    <property type="entry name" value="Large proline-rich protein BAG6"/>
    <property type="match status" value="1"/>
</dbReference>
<dbReference type="PANTHER" id="PTHR15204:SF5">
    <property type="entry name" value="LARGE PROLINE-RICH PROTEIN BAG6 ISOFORM X1"/>
    <property type="match status" value="1"/>
</dbReference>
<dbReference type="SMART" id="SM00213">
    <property type="entry name" value="UBQ"/>
    <property type="match status" value="1"/>
</dbReference>
<gene>
    <name evidence="3" type="primary">BAG6_2</name>
    <name evidence="3" type="ORF">g.79254</name>
</gene>
<dbReference type="PANTHER" id="PTHR15204">
    <property type="entry name" value="LARGE PROLINE-RICH PROTEIN BAG6"/>
    <property type="match status" value="1"/>
</dbReference>
<feature type="compositionally biased region" description="Polar residues" evidence="1">
    <location>
        <begin position="54"/>
        <end position="64"/>
    </location>
</feature>
<evidence type="ECO:0000259" key="2">
    <source>
        <dbReference type="PROSITE" id="PS50053"/>
    </source>
</evidence>
<protein>
    <submittedName>
        <fullName evidence="3">Large proline-rich protein BAG6</fullName>
    </submittedName>
</protein>
<feature type="compositionally biased region" description="Basic and acidic residues" evidence="1">
    <location>
        <begin position="769"/>
        <end position="786"/>
    </location>
</feature>
<dbReference type="EMBL" id="GDJX01027320">
    <property type="protein sequence ID" value="JAT40616.1"/>
    <property type="molecule type" value="Transcribed_RNA"/>
</dbReference>
<feature type="compositionally biased region" description="Polar residues" evidence="1">
    <location>
        <begin position="564"/>
        <end position="578"/>
    </location>
</feature>
<feature type="region of interest" description="Disordered" evidence="1">
    <location>
        <begin position="227"/>
        <end position="251"/>
    </location>
</feature>
<feature type="compositionally biased region" description="Polar residues" evidence="1">
    <location>
        <begin position="731"/>
        <end position="740"/>
    </location>
</feature>
<dbReference type="GO" id="GO:0031593">
    <property type="term" value="F:polyubiquitin modification-dependent protein binding"/>
    <property type="evidence" value="ECO:0007669"/>
    <property type="project" value="TreeGrafter"/>
</dbReference>
<feature type="region of interest" description="Disordered" evidence="1">
    <location>
        <begin position="731"/>
        <end position="786"/>
    </location>
</feature>
<feature type="compositionally biased region" description="Polar residues" evidence="1">
    <location>
        <begin position="149"/>
        <end position="168"/>
    </location>
</feature>
<feature type="domain" description="Ubiquitin-like" evidence="2">
    <location>
        <begin position="75"/>
        <end position="148"/>
    </location>
</feature>
<sequence>LEAGRKEKLNYKRGSSPHFSIRRFVPPPSSALVTLHRTSARTSDFRPSSARMADNTNAEASSSRQDMDENSENTVEINIKTLDSQIFSFRVNKNIRVLALKEKIVNAVGVPVGQQRLIFRGRVLKDDQLLSAYRVEDGHTLHLVVRQPVQTDGQPGTTSMGTSGNVDSRGSDSAAAAPRNRVGIGQIAHNVVLGPFSIGDQAEAIMPDLSRIVGTVLNSLGIGTPTATGGVGNSSSTNAPSSSGQASQTVEANGMQNANGRAPAGNQLPFSPNLFPFQSFNQFQPLHLVAPDSLATLSAFISRLEQALSLNGYQSPALSTGEDSRPDVPSSVSSGLPTSELLGIVMQRTQRLLSDQAVALLSHIAGRLRREESSTDPVLRGQIQSQAMHAGVAMQHLGALLLELGRTTLMLRMGQSPAESLVNAGPAVYISASGPSPMMVQPALHTSPLFGFSPNFPVASAGVPGQIGIGDTLRNVNIHIHSGTPVAAAGSSAVPRTTAGEASNGEHVEQGPASVDRNVEGESGSTRGLSSRTVVAAIPARIPTQASGHVLSVIYPIHVRSQQSNSTLSDSAQGSGPTAETGLPRNGGTGISHSSGSGSVLNVAQADAHSMLTANGQAPSLALSSLPTDATLARDVRQSVTSADNEKDVPCLLPENVEADIGKSRSGSWEHVPEVSMPSSESEKAKIDDAQSCSNNGSTKGLDKQEAPTTSTVIDSANCLVNDSTVDSATNATGLSQSKQPVKDDKPVPLGLGLGGLQPKRRSKQSNSRGKDEVSHRPPGGHDQESIARGQQVLQSLVSQADTRDGTGYSTGGMGYSAGMGRAQEVHGQGPEIGDALFGERGQGGFDISRMFQQMMPVLSQALGMGSTASSLGVEGAPQARCDDHRTCGDHKLVEKKPQIDIQPVVDRIQHGDSPLNVFRAMLESARQLYGGGNDFLDLVHILGSDEQLANEFLELLRQHMHWRAQSDSGS</sequence>
<dbReference type="Pfam" id="PF00240">
    <property type="entry name" value="ubiquitin"/>
    <property type="match status" value="1"/>
</dbReference>
<reference evidence="3" key="1">
    <citation type="submission" date="2015-07" db="EMBL/GenBank/DDBJ databases">
        <title>Transcriptome Assembly of Anthurium amnicola.</title>
        <authorList>
            <person name="Suzuki J."/>
        </authorList>
    </citation>
    <scope>NUCLEOTIDE SEQUENCE</scope>
</reference>
<dbReference type="PROSITE" id="PS50053">
    <property type="entry name" value="UBIQUITIN_2"/>
    <property type="match status" value="1"/>
</dbReference>
<feature type="region of interest" description="Disordered" evidence="1">
    <location>
        <begin position="486"/>
        <end position="529"/>
    </location>
</feature>